<evidence type="ECO:0000313" key="3">
    <source>
        <dbReference type="Proteomes" id="UP001500967"/>
    </source>
</evidence>
<dbReference type="EMBL" id="BAAAGX010000006">
    <property type="protein sequence ID" value="GAA0228592.1"/>
    <property type="molecule type" value="Genomic_DNA"/>
</dbReference>
<sequence>MTGLAGRKVIVVGAGIAGLTAAFRLTRAGAEVVTLESSDRVGGRMQTERVGDYLLDTGASVLTSSYLQMRRLIADAGLTSKIVPTSGLIGTLRGTTVHRVDPAAVWPVGQLVRSGLLGPASKLKAVRLLRDVRRARPSLRWDDFSDATDWDESAEEYSRRRLDDELLEYVVGPLGRAMNLVDADQFTIGLVLFTIQHYLLGGAYFNSPEGMSFLPLGLAKDLDVRLNCRVENVEVRGDEVQVSWRNADGSTRTESADHCIVAVPARDLPRIYPQMTPEAHDYFSALRFVRSIQVMFGLTERLPEEAIWVNVPRTEHRDLFVWINDHRRAPGRAPDGKGLMTFSWRDEWCRRHWDDDDTAVADAALGEIAQLESLRGLADRVEMSFVKRWNPCAPTRSPGSTAALGRFLRSRSPADRVLYAGDYFSAATTNTSLSSGERAARQIIGS</sequence>
<dbReference type="InterPro" id="IPR036188">
    <property type="entry name" value="FAD/NAD-bd_sf"/>
</dbReference>
<dbReference type="Gene3D" id="3.50.50.60">
    <property type="entry name" value="FAD/NAD(P)-binding domain"/>
    <property type="match status" value="2"/>
</dbReference>
<dbReference type="Gene3D" id="3.90.660.10">
    <property type="match status" value="1"/>
</dbReference>
<dbReference type="PANTHER" id="PTHR42923:SF3">
    <property type="entry name" value="PROTOPORPHYRINOGEN OXIDASE"/>
    <property type="match status" value="1"/>
</dbReference>
<feature type="domain" description="Amine oxidase" evidence="1">
    <location>
        <begin position="16"/>
        <end position="444"/>
    </location>
</feature>
<comment type="caution">
    <text evidence="2">The sequence shown here is derived from an EMBL/GenBank/DDBJ whole genome shotgun (WGS) entry which is preliminary data.</text>
</comment>
<dbReference type="Pfam" id="PF01593">
    <property type="entry name" value="Amino_oxidase"/>
    <property type="match status" value="1"/>
</dbReference>
<dbReference type="SUPFAM" id="SSF54373">
    <property type="entry name" value="FAD-linked reductases, C-terminal domain"/>
    <property type="match status" value="1"/>
</dbReference>
<evidence type="ECO:0000313" key="2">
    <source>
        <dbReference type="EMBL" id="GAA0228592.1"/>
    </source>
</evidence>
<dbReference type="PANTHER" id="PTHR42923">
    <property type="entry name" value="PROTOPORPHYRINOGEN OXIDASE"/>
    <property type="match status" value="1"/>
</dbReference>
<dbReference type="InterPro" id="IPR002937">
    <property type="entry name" value="Amino_oxidase"/>
</dbReference>
<evidence type="ECO:0000259" key="1">
    <source>
        <dbReference type="Pfam" id="PF01593"/>
    </source>
</evidence>
<dbReference type="InterPro" id="IPR050464">
    <property type="entry name" value="Zeta_carotene_desat/Oxidored"/>
</dbReference>
<dbReference type="RefSeq" id="WP_344647758.1">
    <property type="nucleotide sequence ID" value="NZ_BAAAGX010000006.1"/>
</dbReference>
<protein>
    <submittedName>
        <fullName evidence="2">NAD(P)/FAD-dependent oxidoreductase</fullName>
    </submittedName>
</protein>
<name>A0ABN0TSP2_9ACTN</name>
<keyword evidence="3" id="KW-1185">Reference proteome</keyword>
<organism evidence="2 3">
    <name type="scientific">Cryptosporangium japonicum</name>
    <dbReference type="NCBI Taxonomy" id="80872"/>
    <lineage>
        <taxon>Bacteria</taxon>
        <taxon>Bacillati</taxon>
        <taxon>Actinomycetota</taxon>
        <taxon>Actinomycetes</taxon>
        <taxon>Cryptosporangiales</taxon>
        <taxon>Cryptosporangiaceae</taxon>
        <taxon>Cryptosporangium</taxon>
    </lineage>
</organism>
<dbReference type="SUPFAM" id="SSF51905">
    <property type="entry name" value="FAD/NAD(P)-binding domain"/>
    <property type="match status" value="1"/>
</dbReference>
<reference evidence="2 3" key="1">
    <citation type="journal article" date="2019" name="Int. J. Syst. Evol. Microbiol.">
        <title>The Global Catalogue of Microorganisms (GCM) 10K type strain sequencing project: providing services to taxonomists for standard genome sequencing and annotation.</title>
        <authorList>
            <consortium name="The Broad Institute Genomics Platform"/>
            <consortium name="The Broad Institute Genome Sequencing Center for Infectious Disease"/>
            <person name="Wu L."/>
            <person name="Ma J."/>
        </authorList>
    </citation>
    <scope>NUCLEOTIDE SEQUENCE [LARGE SCALE GENOMIC DNA]</scope>
    <source>
        <strain evidence="2 3">JCM 10425</strain>
    </source>
</reference>
<accession>A0ABN0TSP2</accession>
<proteinExistence type="predicted"/>
<dbReference type="Proteomes" id="UP001500967">
    <property type="component" value="Unassembled WGS sequence"/>
</dbReference>
<gene>
    <name evidence="2" type="ORF">GCM10009539_12510</name>
</gene>